<dbReference type="SMART" id="SM00387">
    <property type="entry name" value="HATPase_c"/>
    <property type="match status" value="1"/>
</dbReference>
<evidence type="ECO:0000256" key="6">
    <source>
        <dbReference type="ARBA" id="ARBA00022692"/>
    </source>
</evidence>
<evidence type="ECO:0000256" key="3">
    <source>
        <dbReference type="ARBA" id="ARBA00012438"/>
    </source>
</evidence>
<protein>
    <recommendedName>
        <fullName evidence="3">histidine kinase</fullName>
        <ecNumber evidence="3">2.7.13.3</ecNumber>
    </recommendedName>
</protein>
<feature type="transmembrane region" description="Helical" evidence="11">
    <location>
        <begin position="12"/>
        <end position="37"/>
    </location>
</feature>
<keyword evidence="4" id="KW-0597">Phosphoprotein</keyword>
<dbReference type="InterPro" id="IPR050428">
    <property type="entry name" value="TCS_sensor_his_kinase"/>
</dbReference>
<evidence type="ECO:0000256" key="8">
    <source>
        <dbReference type="ARBA" id="ARBA00022989"/>
    </source>
</evidence>
<keyword evidence="6 11" id="KW-0812">Transmembrane</keyword>
<dbReference type="InterPro" id="IPR005467">
    <property type="entry name" value="His_kinase_dom"/>
</dbReference>
<evidence type="ECO:0000259" key="12">
    <source>
        <dbReference type="PROSITE" id="PS50109"/>
    </source>
</evidence>
<gene>
    <name evidence="14" type="ORF">H4W81_007578</name>
</gene>
<keyword evidence="8 11" id="KW-1133">Transmembrane helix</keyword>
<keyword evidence="5 14" id="KW-0808">Transferase</keyword>
<dbReference type="GO" id="GO:0004673">
    <property type="term" value="F:protein histidine kinase activity"/>
    <property type="evidence" value="ECO:0007669"/>
    <property type="project" value="UniProtKB-EC"/>
</dbReference>
<dbReference type="RefSeq" id="WP_192779116.1">
    <property type="nucleotide sequence ID" value="NZ_BAAASY010000009.1"/>
</dbReference>
<keyword evidence="10 11" id="KW-0472">Membrane</keyword>
<feature type="domain" description="Histidine kinase" evidence="12">
    <location>
        <begin position="156"/>
        <end position="372"/>
    </location>
</feature>
<accession>A0ABR9KRY2</accession>
<dbReference type="PANTHER" id="PTHR45436:SF5">
    <property type="entry name" value="SENSOR HISTIDINE KINASE TRCS"/>
    <property type="match status" value="1"/>
</dbReference>
<organism evidence="14 15">
    <name type="scientific">Nonomuraea africana</name>
    <dbReference type="NCBI Taxonomy" id="46171"/>
    <lineage>
        <taxon>Bacteria</taxon>
        <taxon>Bacillati</taxon>
        <taxon>Actinomycetota</taxon>
        <taxon>Actinomycetes</taxon>
        <taxon>Streptosporangiales</taxon>
        <taxon>Streptosporangiaceae</taxon>
        <taxon>Nonomuraea</taxon>
    </lineage>
</organism>
<name>A0ABR9KRY2_9ACTN</name>
<evidence type="ECO:0000259" key="13">
    <source>
        <dbReference type="PROSITE" id="PS50885"/>
    </source>
</evidence>
<dbReference type="PROSITE" id="PS50109">
    <property type="entry name" value="HIS_KIN"/>
    <property type="match status" value="1"/>
</dbReference>
<dbReference type="Gene3D" id="3.30.565.10">
    <property type="entry name" value="Histidine kinase-like ATPase, C-terminal domain"/>
    <property type="match status" value="1"/>
</dbReference>
<dbReference type="SUPFAM" id="SSF47384">
    <property type="entry name" value="Homodimeric domain of signal transducing histidine kinase"/>
    <property type="match status" value="1"/>
</dbReference>
<dbReference type="SMART" id="SM00304">
    <property type="entry name" value="HAMP"/>
    <property type="match status" value="1"/>
</dbReference>
<dbReference type="EMBL" id="JADBEF010000001">
    <property type="protein sequence ID" value="MBE1564799.1"/>
    <property type="molecule type" value="Genomic_DNA"/>
</dbReference>
<dbReference type="Gene3D" id="6.10.340.10">
    <property type="match status" value="1"/>
</dbReference>
<comment type="caution">
    <text evidence="14">The sequence shown here is derived from an EMBL/GenBank/DDBJ whole genome shotgun (WGS) entry which is preliminary data.</text>
</comment>
<dbReference type="InterPro" id="IPR036890">
    <property type="entry name" value="HATPase_C_sf"/>
</dbReference>
<dbReference type="InterPro" id="IPR003661">
    <property type="entry name" value="HisK_dim/P_dom"/>
</dbReference>
<dbReference type="CDD" id="cd00082">
    <property type="entry name" value="HisKA"/>
    <property type="match status" value="1"/>
</dbReference>
<dbReference type="SUPFAM" id="SSF55874">
    <property type="entry name" value="ATPase domain of HSP90 chaperone/DNA topoisomerase II/histidine kinase"/>
    <property type="match status" value="1"/>
</dbReference>
<dbReference type="Pfam" id="PF02518">
    <property type="entry name" value="HATPase_c"/>
    <property type="match status" value="1"/>
</dbReference>
<comment type="subcellular location">
    <subcellularLocation>
        <location evidence="2">Cell membrane</location>
    </subcellularLocation>
</comment>
<dbReference type="InterPro" id="IPR004358">
    <property type="entry name" value="Sig_transdc_His_kin-like_C"/>
</dbReference>
<dbReference type="SMART" id="SM00388">
    <property type="entry name" value="HisKA"/>
    <property type="match status" value="1"/>
</dbReference>
<dbReference type="Pfam" id="PF00512">
    <property type="entry name" value="HisKA"/>
    <property type="match status" value="1"/>
</dbReference>
<evidence type="ECO:0000256" key="7">
    <source>
        <dbReference type="ARBA" id="ARBA00022777"/>
    </source>
</evidence>
<keyword evidence="9" id="KW-0902">Two-component regulatory system</keyword>
<dbReference type="SUPFAM" id="SSF158472">
    <property type="entry name" value="HAMP domain-like"/>
    <property type="match status" value="1"/>
</dbReference>
<evidence type="ECO:0000256" key="4">
    <source>
        <dbReference type="ARBA" id="ARBA00022553"/>
    </source>
</evidence>
<evidence type="ECO:0000313" key="14">
    <source>
        <dbReference type="EMBL" id="MBE1564799.1"/>
    </source>
</evidence>
<keyword evidence="7 14" id="KW-0418">Kinase</keyword>
<evidence type="ECO:0000256" key="5">
    <source>
        <dbReference type="ARBA" id="ARBA00022679"/>
    </source>
</evidence>
<evidence type="ECO:0000256" key="10">
    <source>
        <dbReference type="ARBA" id="ARBA00023136"/>
    </source>
</evidence>
<dbReference type="PRINTS" id="PR00344">
    <property type="entry name" value="BCTRLSENSOR"/>
</dbReference>
<comment type="catalytic activity">
    <reaction evidence="1">
        <text>ATP + protein L-histidine = ADP + protein N-phospho-L-histidine.</text>
        <dbReference type="EC" id="2.7.13.3"/>
    </reaction>
</comment>
<dbReference type="Pfam" id="PF00672">
    <property type="entry name" value="HAMP"/>
    <property type="match status" value="1"/>
</dbReference>
<dbReference type="EC" id="2.7.13.3" evidence="3"/>
<sequence>MMGLRPRLTIRAWLTLLYCATFTAGTAAALAIVYLLMSRLLTPAVAPTPTVSANETVPAPAGAGTQVLDTLLLASGVALAACALGAAGVGWLVVGRMLAPIRRITATAGRIAGGNLDERVSLQGPYDELRVLADTFDGMLARLQAAFEGHRRFAANASHELLTPLATSQALLDLAAADPSACDLSTLLAELTEVNERSERIVTALLDLARAEDGVATTAPADLAGFARDAIAIAAREAAERGVSVTARLDTALVDGDPTLLRQLAVNLVVNAIRHNHPGGRAMVDVGTDQRQAVITVANTGPRVTPEQVEVLFEPFTRGTGRTRHRDAERPGGHGLGLAIVRAVATAHRGTLTATANPAGGLTVQVRLARSIP</sequence>
<dbReference type="InterPro" id="IPR003594">
    <property type="entry name" value="HATPase_dom"/>
</dbReference>
<reference evidence="14 15" key="1">
    <citation type="submission" date="2020-10" db="EMBL/GenBank/DDBJ databases">
        <title>Sequencing the genomes of 1000 actinobacteria strains.</title>
        <authorList>
            <person name="Klenk H.-P."/>
        </authorList>
    </citation>
    <scope>NUCLEOTIDE SEQUENCE [LARGE SCALE GENOMIC DNA]</scope>
    <source>
        <strain evidence="14 15">DSM 43748</strain>
    </source>
</reference>
<proteinExistence type="predicted"/>
<evidence type="ECO:0000256" key="1">
    <source>
        <dbReference type="ARBA" id="ARBA00000085"/>
    </source>
</evidence>
<evidence type="ECO:0000256" key="11">
    <source>
        <dbReference type="SAM" id="Phobius"/>
    </source>
</evidence>
<keyword evidence="15" id="KW-1185">Reference proteome</keyword>
<evidence type="ECO:0000256" key="2">
    <source>
        <dbReference type="ARBA" id="ARBA00004236"/>
    </source>
</evidence>
<feature type="transmembrane region" description="Helical" evidence="11">
    <location>
        <begin position="71"/>
        <end position="94"/>
    </location>
</feature>
<evidence type="ECO:0000313" key="15">
    <source>
        <dbReference type="Proteomes" id="UP000661607"/>
    </source>
</evidence>
<dbReference type="Proteomes" id="UP000661607">
    <property type="component" value="Unassembled WGS sequence"/>
</dbReference>
<feature type="domain" description="HAMP" evidence="13">
    <location>
        <begin position="95"/>
        <end position="148"/>
    </location>
</feature>
<dbReference type="PANTHER" id="PTHR45436">
    <property type="entry name" value="SENSOR HISTIDINE KINASE YKOH"/>
    <property type="match status" value="1"/>
</dbReference>
<dbReference type="InterPro" id="IPR003660">
    <property type="entry name" value="HAMP_dom"/>
</dbReference>
<dbReference type="PROSITE" id="PS50885">
    <property type="entry name" value="HAMP"/>
    <property type="match status" value="1"/>
</dbReference>
<dbReference type="CDD" id="cd06225">
    <property type="entry name" value="HAMP"/>
    <property type="match status" value="1"/>
</dbReference>
<evidence type="ECO:0000256" key="9">
    <source>
        <dbReference type="ARBA" id="ARBA00023012"/>
    </source>
</evidence>
<dbReference type="Gene3D" id="1.10.287.130">
    <property type="match status" value="1"/>
</dbReference>
<dbReference type="InterPro" id="IPR036097">
    <property type="entry name" value="HisK_dim/P_sf"/>
</dbReference>